<dbReference type="InterPro" id="IPR013112">
    <property type="entry name" value="FAD-bd_8"/>
</dbReference>
<dbReference type="Pfam" id="PF08022">
    <property type="entry name" value="FAD_binding_8"/>
    <property type="match status" value="1"/>
</dbReference>
<gene>
    <name evidence="7" type="ORF">N0V83_009221</name>
</gene>
<evidence type="ECO:0000256" key="2">
    <source>
        <dbReference type="ARBA" id="ARBA00022448"/>
    </source>
</evidence>
<dbReference type="InterPro" id="IPR039261">
    <property type="entry name" value="FNR_nucleotide-bd"/>
</dbReference>
<dbReference type="Gene3D" id="3.40.50.80">
    <property type="entry name" value="Nucleotide-binding domain of ferredoxin-NADP reductase (FNR) module"/>
    <property type="match status" value="1"/>
</dbReference>
<evidence type="ECO:0000313" key="7">
    <source>
        <dbReference type="EMBL" id="KAJ4364625.1"/>
    </source>
</evidence>
<dbReference type="PANTHER" id="PTHR32361">
    <property type="entry name" value="FERRIC/CUPRIC REDUCTASE TRANSMEMBRANE COMPONENT"/>
    <property type="match status" value="1"/>
</dbReference>
<dbReference type="AlphaFoldDB" id="A0A9W8Y0I3"/>
<dbReference type="PROSITE" id="PS51384">
    <property type="entry name" value="FAD_FR"/>
    <property type="match status" value="1"/>
</dbReference>
<dbReference type="InterPro" id="IPR017927">
    <property type="entry name" value="FAD-bd_FR_type"/>
</dbReference>
<dbReference type="PANTHER" id="PTHR32361:SF12">
    <property type="entry name" value="PUTATIVE (AFU_ORTHOLOGUE AFUA_1G14340)-RELATED"/>
    <property type="match status" value="1"/>
</dbReference>
<dbReference type="GO" id="GO:0000293">
    <property type="term" value="F:ferric-chelate reductase activity"/>
    <property type="evidence" value="ECO:0007669"/>
    <property type="project" value="TreeGrafter"/>
</dbReference>
<evidence type="ECO:0000313" key="8">
    <source>
        <dbReference type="Proteomes" id="UP001140560"/>
    </source>
</evidence>
<comment type="caution">
    <text evidence="7">The sequence shown here is derived from an EMBL/GenBank/DDBJ whole genome shotgun (WGS) entry which is preliminary data.</text>
</comment>
<dbReference type="SUPFAM" id="SSF52343">
    <property type="entry name" value="Ferredoxin reductase-like, C-terminal NADP-linked domain"/>
    <property type="match status" value="1"/>
</dbReference>
<dbReference type="Proteomes" id="UP001140560">
    <property type="component" value="Unassembled WGS sequence"/>
</dbReference>
<dbReference type="GO" id="GO:0006879">
    <property type="term" value="P:intracellular iron ion homeostasis"/>
    <property type="evidence" value="ECO:0007669"/>
    <property type="project" value="TreeGrafter"/>
</dbReference>
<feature type="transmembrane region" description="Helical" evidence="5">
    <location>
        <begin position="20"/>
        <end position="40"/>
    </location>
</feature>
<evidence type="ECO:0000259" key="6">
    <source>
        <dbReference type="PROSITE" id="PS51384"/>
    </source>
</evidence>
<dbReference type="GO" id="GO:0006826">
    <property type="term" value="P:iron ion transport"/>
    <property type="evidence" value="ECO:0007669"/>
    <property type="project" value="TreeGrafter"/>
</dbReference>
<reference evidence="7" key="1">
    <citation type="submission" date="2022-10" db="EMBL/GenBank/DDBJ databases">
        <title>Tapping the CABI collections for fungal endophytes: first genome assemblies for Collariella, Neodidymelliopsis, Ascochyta clinopodiicola, Didymella pomorum, Didymosphaeria variabile, Neocosmospora piperis and Neocucurbitaria cava.</title>
        <authorList>
            <person name="Hill R."/>
        </authorList>
    </citation>
    <scope>NUCLEOTIDE SEQUENCE</scope>
    <source>
        <strain evidence="7">IMI 356814</strain>
    </source>
</reference>
<feature type="transmembrane region" description="Helical" evidence="5">
    <location>
        <begin position="46"/>
        <end position="66"/>
    </location>
</feature>
<organism evidence="7 8">
    <name type="scientific">Neocucurbitaria cava</name>
    <dbReference type="NCBI Taxonomy" id="798079"/>
    <lineage>
        <taxon>Eukaryota</taxon>
        <taxon>Fungi</taxon>
        <taxon>Dikarya</taxon>
        <taxon>Ascomycota</taxon>
        <taxon>Pezizomycotina</taxon>
        <taxon>Dothideomycetes</taxon>
        <taxon>Pleosporomycetidae</taxon>
        <taxon>Pleosporales</taxon>
        <taxon>Pleosporineae</taxon>
        <taxon>Cucurbitariaceae</taxon>
        <taxon>Neocucurbitaria</taxon>
    </lineage>
</organism>
<dbReference type="OrthoDB" id="4494341at2759"/>
<keyword evidence="4" id="KW-0560">Oxidoreductase</keyword>
<keyword evidence="5" id="KW-0472">Membrane</keyword>
<dbReference type="Pfam" id="PF08030">
    <property type="entry name" value="NAD_binding_6"/>
    <property type="match status" value="1"/>
</dbReference>
<dbReference type="GO" id="GO:0015677">
    <property type="term" value="P:copper ion import"/>
    <property type="evidence" value="ECO:0007669"/>
    <property type="project" value="TreeGrafter"/>
</dbReference>
<keyword evidence="3" id="KW-0249">Electron transport</keyword>
<sequence>MGLLMVHSVSPIRHAFYEAFLNLHRIGIVIVLAGIYFHLANHALPQLLWVYISITLWAIEVLLRFIRIIYLNLSWKQRTWTRLSLEALPGEATHATFSLRRSWNANPGSHIHVYLPKVALWSSHPFSVAWSETSGYAQHASEKLPLSIRNLDIEDPQCTISCMIRARTGMTRSLYELASTAENCNVELWGAVEGPYGGYHSLASYGTVVLFAAGVGITHQLSFVRHLLHGHNSNTIAAQNILLVWCIPIVECLEWIQPWLEELTAMENFREVVRIRIHISRMTLLEIEEMQVPTSLDVRAHRGDAQDVVDEEILTQVGAMVVSVCGPVGFNERVREAVRLRVGMRSIDFIEESFSY</sequence>
<evidence type="ECO:0000256" key="3">
    <source>
        <dbReference type="ARBA" id="ARBA00022982"/>
    </source>
</evidence>
<feature type="domain" description="FAD-binding FR-type" evidence="6">
    <location>
        <begin position="75"/>
        <end position="202"/>
    </location>
</feature>
<keyword evidence="8" id="KW-1185">Reference proteome</keyword>
<keyword evidence="5" id="KW-0812">Transmembrane</keyword>
<evidence type="ECO:0000256" key="1">
    <source>
        <dbReference type="ARBA" id="ARBA00006278"/>
    </source>
</evidence>
<keyword evidence="5" id="KW-1133">Transmembrane helix</keyword>
<dbReference type="InterPro" id="IPR013121">
    <property type="entry name" value="Fe_red_NAD-bd_6"/>
</dbReference>
<dbReference type="CDD" id="cd06186">
    <property type="entry name" value="NOX_Duox_like_FAD_NADP"/>
    <property type="match status" value="1"/>
</dbReference>
<keyword evidence="2" id="KW-0813">Transport</keyword>
<dbReference type="SFLD" id="SFLDS00052">
    <property type="entry name" value="Ferric_Reductase_Domain"/>
    <property type="match status" value="1"/>
</dbReference>
<accession>A0A9W8Y0I3</accession>
<dbReference type="EMBL" id="JAPEUY010000017">
    <property type="protein sequence ID" value="KAJ4364625.1"/>
    <property type="molecule type" value="Genomic_DNA"/>
</dbReference>
<name>A0A9W8Y0I3_9PLEO</name>
<dbReference type="InterPro" id="IPR051410">
    <property type="entry name" value="Ferric/Cupric_Reductase"/>
</dbReference>
<protein>
    <recommendedName>
        <fullName evidence="6">FAD-binding FR-type domain-containing protein</fullName>
    </recommendedName>
</protein>
<proteinExistence type="inferred from homology"/>
<comment type="similarity">
    <text evidence="1">Belongs to the ferric reductase (FRE) family.</text>
</comment>
<dbReference type="SFLD" id="SFLDG01168">
    <property type="entry name" value="Ferric_reductase_subgroup_(FRE"/>
    <property type="match status" value="1"/>
</dbReference>
<evidence type="ECO:0000256" key="5">
    <source>
        <dbReference type="SAM" id="Phobius"/>
    </source>
</evidence>
<dbReference type="GO" id="GO:0005886">
    <property type="term" value="C:plasma membrane"/>
    <property type="evidence" value="ECO:0007669"/>
    <property type="project" value="TreeGrafter"/>
</dbReference>
<evidence type="ECO:0000256" key="4">
    <source>
        <dbReference type="ARBA" id="ARBA00023002"/>
    </source>
</evidence>